<dbReference type="InterPro" id="IPR005110">
    <property type="entry name" value="MoeA_linker/N"/>
</dbReference>
<proteinExistence type="inferred from homology"/>
<dbReference type="EMBL" id="JAVLVT010000001">
    <property type="protein sequence ID" value="MDS1269602.1"/>
    <property type="molecule type" value="Genomic_DNA"/>
</dbReference>
<dbReference type="Gene3D" id="3.90.105.10">
    <property type="entry name" value="Molybdopterin biosynthesis moea protein, domain 2"/>
    <property type="match status" value="1"/>
</dbReference>
<comment type="function">
    <text evidence="1 5">Catalyzes the insertion of molybdate into adenylated molybdopterin with the concomitant release of AMP.</text>
</comment>
<dbReference type="PANTHER" id="PTHR10192:SF5">
    <property type="entry name" value="GEPHYRIN"/>
    <property type="match status" value="1"/>
</dbReference>
<dbReference type="EC" id="2.10.1.1" evidence="5"/>
<keyword evidence="3 5" id="KW-0500">Molybdenum</keyword>
<comment type="cofactor">
    <cofactor evidence="5">
        <name>Mg(2+)</name>
        <dbReference type="ChEBI" id="CHEBI:18420"/>
    </cofactor>
</comment>
<keyword evidence="5" id="KW-0460">Magnesium</keyword>
<dbReference type="CDD" id="cd00887">
    <property type="entry name" value="MoeA"/>
    <property type="match status" value="1"/>
</dbReference>
<reference evidence="8" key="1">
    <citation type="submission" date="2023-07" db="EMBL/GenBank/DDBJ databases">
        <title>Novel species in the genus Lipingzhangella isolated from Sambhar Salt Lake.</title>
        <authorList>
            <person name="Jiya N."/>
            <person name="Kajale S."/>
            <person name="Sharma A."/>
        </authorList>
    </citation>
    <scope>NUCLEOTIDE SEQUENCE [LARGE SCALE GENOMIC DNA]</scope>
    <source>
        <strain evidence="8">LS1_29</strain>
    </source>
</reference>
<evidence type="ECO:0000313" key="8">
    <source>
        <dbReference type="Proteomes" id="UP001250214"/>
    </source>
</evidence>
<evidence type="ECO:0000256" key="5">
    <source>
        <dbReference type="RuleBase" id="RU365090"/>
    </source>
</evidence>
<evidence type="ECO:0000256" key="1">
    <source>
        <dbReference type="ARBA" id="ARBA00002901"/>
    </source>
</evidence>
<keyword evidence="8" id="KW-1185">Reference proteome</keyword>
<keyword evidence="5" id="KW-0808">Transferase</keyword>
<dbReference type="SUPFAM" id="SSF53218">
    <property type="entry name" value="Molybdenum cofactor biosynthesis proteins"/>
    <property type="match status" value="1"/>
</dbReference>
<dbReference type="InterPro" id="IPR036135">
    <property type="entry name" value="MoeA_linker/N_sf"/>
</dbReference>
<comment type="catalytic activity">
    <reaction evidence="4">
        <text>adenylyl-molybdopterin + molybdate = Mo-molybdopterin + AMP + H(+)</text>
        <dbReference type="Rhea" id="RHEA:35047"/>
        <dbReference type="ChEBI" id="CHEBI:15378"/>
        <dbReference type="ChEBI" id="CHEBI:36264"/>
        <dbReference type="ChEBI" id="CHEBI:62727"/>
        <dbReference type="ChEBI" id="CHEBI:71302"/>
        <dbReference type="ChEBI" id="CHEBI:456215"/>
        <dbReference type="EC" id="2.10.1.1"/>
    </reaction>
</comment>
<evidence type="ECO:0000259" key="6">
    <source>
        <dbReference type="SMART" id="SM00852"/>
    </source>
</evidence>
<dbReference type="InterPro" id="IPR001453">
    <property type="entry name" value="MoaB/Mog_dom"/>
</dbReference>
<evidence type="ECO:0000256" key="2">
    <source>
        <dbReference type="ARBA" id="ARBA00010763"/>
    </source>
</evidence>
<comment type="pathway">
    <text evidence="5">Cofactor biosynthesis; molybdopterin biosynthesis.</text>
</comment>
<accession>A0ABU2H2T4</accession>
<dbReference type="Gene3D" id="2.40.340.10">
    <property type="entry name" value="MoeA, C-terminal, domain IV"/>
    <property type="match status" value="1"/>
</dbReference>
<dbReference type="InterPro" id="IPR036425">
    <property type="entry name" value="MoaB/Mog-like_dom_sf"/>
</dbReference>
<dbReference type="Pfam" id="PF00994">
    <property type="entry name" value="MoCF_biosynth"/>
    <property type="match status" value="1"/>
</dbReference>
<name>A0ABU2H2T4_9ACTN</name>
<keyword evidence="5" id="KW-0479">Metal-binding</keyword>
<organism evidence="7 8">
    <name type="scientific">Lipingzhangella rawalii</name>
    <dbReference type="NCBI Taxonomy" id="2055835"/>
    <lineage>
        <taxon>Bacteria</taxon>
        <taxon>Bacillati</taxon>
        <taxon>Actinomycetota</taxon>
        <taxon>Actinomycetes</taxon>
        <taxon>Streptosporangiales</taxon>
        <taxon>Nocardiopsidaceae</taxon>
        <taxon>Lipingzhangella</taxon>
    </lineage>
</organism>
<sequence>MMMSASDSHSLAWAAARSTARELGATVAQEHGDQKLAHTVALAQAHGAALATDLVATSDVPTVDTAAMDGYAVCGAGPWTVLGRTLAGAAPTVTALAPGQALEIATGAPVPHGTESVLPYEQAEHAGDDLSGNIAPGRHVRRRGEDITVGQIVLPAGTQVTPSVSGLAASLGYDGLEVRRPPVCLLVTGDEVRTSGQPGPGEVRDAIGPVVPGLVGWAGGTVTWQQHLGDDDAELGRALARAQAETAAPVIVVGGASSAGPADHLRSALQKLGADIVVDGVACRPGHPQLLAWLTSPLSPPSVVVGLPGNPYAALGAALTLLVPAVAACANRVDPTRSPALSCVRSTEIRAHDRDTRLVAVRLRADEAGQAPVAAPVGHDRPASLWGTASADALAVVPPRSSHSTVDLLWLPR</sequence>
<dbReference type="InterPro" id="IPR038987">
    <property type="entry name" value="MoeA-like"/>
</dbReference>
<gene>
    <name evidence="7" type="ORF">RIF23_04745</name>
</gene>
<dbReference type="RefSeq" id="WP_310911062.1">
    <property type="nucleotide sequence ID" value="NZ_JAVLVT010000001.1"/>
</dbReference>
<protein>
    <recommendedName>
        <fullName evidence="5">Molybdopterin molybdenumtransferase</fullName>
        <ecNumber evidence="5">2.10.1.1</ecNumber>
    </recommendedName>
</protein>
<evidence type="ECO:0000256" key="3">
    <source>
        <dbReference type="ARBA" id="ARBA00022505"/>
    </source>
</evidence>
<evidence type="ECO:0000313" key="7">
    <source>
        <dbReference type="EMBL" id="MDS1269602.1"/>
    </source>
</evidence>
<dbReference type="Gene3D" id="3.40.980.10">
    <property type="entry name" value="MoaB/Mog-like domain"/>
    <property type="match status" value="1"/>
</dbReference>
<comment type="caution">
    <text evidence="7">The sequence shown here is derived from an EMBL/GenBank/DDBJ whole genome shotgun (WGS) entry which is preliminary data.</text>
</comment>
<dbReference type="SMART" id="SM00852">
    <property type="entry name" value="MoCF_biosynth"/>
    <property type="match status" value="1"/>
</dbReference>
<dbReference type="Proteomes" id="UP001250214">
    <property type="component" value="Unassembled WGS sequence"/>
</dbReference>
<dbReference type="Pfam" id="PF03453">
    <property type="entry name" value="MoeA_N"/>
    <property type="match status" value="1"/>
</dbReference>
<dbReference type="Gene3D" id="2.170.190.11">
    <property type="entry name" value="Molybdopterin biosynthesis moea protein, domain 3"/>
    <property type="match status" value="1"/>
</dbReference>
<evidence type="ECO:0000256" key="4">
    <source>
        <dbReference type="ARBA" id="ARBA00047317"/>
    </source>
</evidence>
<dbReference type="SUPFAM" id="SSF63882">
    <property type="entry name" value="MoeA N-terminal region -like"/>
    <property type="match status" value="1"/>
</dbReference>
<dbReference type="PANTHER" id="PTHR10192">
    <property type="entry name" value="MOLYBDOPTERIN BIOSYNTHESIS PROTEIN"/>
    <property type="match status" value="1"/>
</dbReference>
<comment type="similarity">
    <text evidence="2 5">Belongs to the MoeA family.</text>
</comment>
<feature type="domain" description="MoaB/Mog" evidence="6">
    <location>
        <begin position="184"/>
        <end position="328"/>
    </location>
</feature>
<keyword evidence="5" id="KW-0501">Molybdenum cofactor biosynthesis</keyword>
<dbReference type="InterPro" id="IPR036688">
    <property type="entry name" value="MoeA_C_domain_IV_sf"/>
</dbReference>